<dbReference type="InterPro" id="IPR052350">
    <property type="entry name" value="Metallo-dep_Lactonases"/>
</dbReference>
<dbReference type="PANTHER" id="PTHR43569">
    <property type="entry name" value="AMIDOHYDROLASE"/>
    <property type="match status" value="1"/>
</dbReference>
<keyword evidence="4" id="KW-1185">Reference proteome</keyword>
<evidence type="ECO:0000256" key="1">
    <source>
        <dbReference type="ARBA" id="ARBA00038310"/>
    </source>
</evidence>
<dbReference type="GO" id="GO:0016787">
    <property type="term" value="F:hydrolase activity"/>
    <property type="evidence" value="ECO:0007669"/>
    <property type="project" value="InterPro"/>
</dbReference>
<dbReference type="Pfam" id="PF04909">
    <property type="entry name" value="Amidohydro_2"/>
    <property type="match status" value="1"/>
</dbReference>
<reference evidence="3 4" key="1">
    <citation type="submission" date="2018-01" db="EMBL/GenBank/DDBJ databases">
        <title>Draft genome sequence of Jiangella sp. GTF31.</title>
        <authorList>
            <person name="Sahin N."/>
            <person name="Ay H."/>
            <person name="Saygin H."/>
        </authorList>
    </citation>
    <scope>NUCLEOTIDE SEQUENCE [LARGE SCALE GENOMIC DNA]</scope>
    <source>
        <strain evidence="3 4">GTF31</strain>
    </source>
</reference>
<name>A0A2W2BV46_9ACTN</name>
<dbReference type="EMBL" id="POTW01000017">
    <property type="protein sequence ID" value="PZF84264.1"/>
    <property type="molecule type" value="Genomic_DNA"/>
</dbReference>
<dbReference type="InterPro" id="IPR032466">
    <property type="entry name" value="Metal_Hydrolase"/>
</dbReference>
<evidence type="ECO:0000259" key="2">
    <source>
        <dbReference type="Pfam" id="PF04909"/>
    </source>
</evidence>
<comment type="similarity">
    <text evidence="1">Belongs to the metallo-dependent hydrolases superfamily.</text>
</comment>
<organism evidence="3 4">
    <name type="scientific">Jiangella anatolica</name>
    <dbReference type="NCBI Taxonomy" id="2670374"/>
    <lineage>
        <taxon>Bacteria</taxon>
        <taxon>Bacillati</taxon>
        <taxon>Actinomycetota</taxon>
        <taxon>Actinomycetes</taxon>
        <taxon>Jiangellales</taxon>
        <taxon>Jiangellaceae</taxon>
        <taxon>Jiangella</taxon>
    </lineage>
</organism>
<dbReference type="Gene3D" id="3.20.20.140">
    <property type="entry name" value="Metal-dependent hydrolases"/>
    <property type="match status" value="1"/>
</dbReference>
<dbReference type="SUPFAM" id="SSF51556">
    <property type="entry name" value="Metallo-dependent hydrolases"/>
    <property type="match status" value="1"/>
</dbReference>
<dbReference type="RefSeq" id="WP_111254420.1">
    <property type="nucleotide sequence ID" value="NZ_POTW01000017.1"/>
</dbReference>
<dbReference type="AlphaFoldDB" id="A0A2W2BV46"/>
<comment type="caution">
    <text evidence="3">The sequence shown here is derived from an EMBL/GenBank/DDBJ whole genome shotgun (WGS) entry which is preliminary data.</text>
</comment>
<protein>
    <recommendedName>
        <fullName evidence="2">Amidohydrolase-related domain-containing protein</fullName>
    </recommendedName>
</protein>
<dbReference type="PANTHER" id="PTHR43569:SF2">
    <property type="entry name" value="AMIDOHYDROLASE-RELATED DOMAIN-CONTAINING PROTEIN"/>
    <property type="match status" value="1"/>
</dbReference>
<gene>
    <name evidence="3" type="ORF">C1I92_09465</name>
</gene>
<proteinExistence type="inferred from homology"/>
<dbReference type="InterPro" id="IPR006680">
    <property type="entry name" value="Amidohydro-rel"/>
</dbReference>
<evidence type="ECO:0000313" key="3">
    <source>
        <dbReference type="EMBL" id="PZF84264.1"/>
    </source>
</evidence>
<sequence length="261" mass="27295">MSPAVIDAHVHSGPPKYPPISDYVPVMAESGIAGAVLVQHLGNADNRYLRGVLRSDPARFAGVAIVDRVEDAGGVLADGFAGLRVPPTGLPDGSGDAVFDLLDSESAVASVTGPFDGVVAGRFAAMVAERPRLRVRLEHLGWFRYHPGSADIAAFDRLLALAALPNVTIMWSGFFANAAAPYPYPDALPYLERSLAAFGSERIMWSGDWNRAGLAPGEYSAAVELALSHWGLSAAQAADVLGRTAARVFGLPASVTEGASS</sequence>
<dbReference type="Proteomes" id="UP000248764">
    <property type="component" value="Unassembled WGS sequence"/>
</dbReference>
<feature type="domain" description="Amidohydrolase-related" evidence="2">
    <location>
        <begin position="20"/>
        <end position="251"/>
    </location>
</feature>
<evidence type="ECO:0000313" key="4">
    <source>
        <dbReference type="Proteomes" id="UP000248764"/>
    </source>
</evidence>
<accession>A0A2W2BV46</accession>